<evidence type="ECO:0000313" key="2">
    <source>
        <dbReference type="Proteomes" id="UP001234178"/>
    </source>
</evidence>
<proteinExistence type="predicted"/>
<evidence type="ECO:0000313" key="1">
    <source>
        <dbReference type="EMBL" id="KAK4022051.1"/>
    </source>
</evidence>
<keyword evidence="2" id="KW-1185">Reference proteome</keyword>
<dbReference type="Proteomes" id="UP001234178">
    <property type="component" value="Unassembled WGS sequence"/>
</dbReference>
<sequence>MGLAERCLSPPPNSFSFRLIHRQVCQLNSPFPDLSLPSPVFCFFVSWRLPLISFEECCHVRMRAAISITSGKCLELTEEQENKKKKEKMGNEMKTRKNNSRFKQQLFLVTKEEEKLNKKKMSEIVFYKW</sequence>
<name>A0ABR0AAA0_9CRUS</name>
<gene>
    <name evidence="1" type="ORF">OUZ56_007538</name>
</gene>
<comment type="caution">
    <text evidence="1">The sequence shown here is derived from an EMBL/GenBank/DDBJ whole genome shotgun (WGS) entry which is preliminary data.</text>
</comment>
<organism evidence="1 2">
    <name type="scientific">Daphnia magna</name>
    <dbReference type="NCBI Taxonomy" id="35525"/>
    <lineage>
        <taxon>Eukaryota</taxon>
        <taxon>Metazoa</taxon>
        <taxon>Ecdysozoa</taxon>
        <taxon>Arthropoda</taxon>
        <taxon>Crustacea</taxon>
        <taxon>Branchiopoda</taxon>
        <taxon>Diplostraca</taxon>
        <taxon>Cladocera</taxon>
        <taxon>Anomopoda</taxon>
        <taxon>Daphniidae</taxon>
        <taxon>Daphnia</taxon>
    </lineage>
</organism>
<reference evidence="1 2" key="1">
    <citation type="journal article" date="2023" name="Nucleic Acids Res.">
        <title>The hologenome of Daphnia magna reveals possible DNA methylation and microbiome-mediated evolution of the host genome.</title>
        <authorList>
            <person name="Chaturvedi A."/>
            <person name="Li X."/>
            <person name="Dhandapani V."/>
            <person name="Marshall H."/>
            <person name="Kissane S."/>
            <person name="Cuenca-Cambronero M."/>
            <person name="Asole G."/>
            <person name="Calvet F."/>
            <person name="Ruiz-Romero M."/>
            <person name="Marangio P."/>
            <person name="Guigo R."/>
            <person name="Rago D."/>
            <person name="Mirbahai L."/>
            <person name="Eastwood N."/>
            <person name="Colbourne J.K."/>
            <person name="Zhou J."/>
            <person name="Mallon E."/>
            <person name="Orsini L."/>
        </authorList>
    </citation>
    <scope>NUCLEOTIDE SEQUENCE [LARGE SCALE GENOMIC DNA]</scope>
    <source>
        <strain evidence="1">LRV0_1</strain>
    </source>
</reference>
<accession>A0ABR0AAA0</accession>
<protein>
    <submittedName>
        <fullName evidence="1">Uncharacterized protein</fullName>
    </submittedName>
</protein>
<dbReference type="EMBL" id="JAOYFB010000037">
    <property type="protein sequence ID" value="KAK4022051.1"/>
    <property type="molecule type" value="Genomic_DNA"/>
</dbReference>